<dbReference type="GO" id="GO:0046872">
    <property type="term" value="F:metal ion binding"/>
    <property type="evidence" value="ECO:0007669"/>
    <property type="project" value="UniProtKB-KW"/>
</dbReference>
<keyword evidence="1 4" id="KW-0349">Heme</keyword>
<dbReference type="OrthoDB" id="5345472at2"/>
<dbReference type="InterPro" id="IPR015184">
    <property type="entry name" value="QH-AmDH_asu_dom_IV"/>
</dbReference>
<organism evidence="7 8">
    <name type="scientific">Neptunomonas concharum</name>
    <dbReference type="NCBI Taxonomy" id="1031538"/>
    <lineage>
        <taxon>Bacteria</taxon>
        <taxon>Pseudomonadati</taxon>
        <taxon>Pseudomonadota</taxon>
        <taxon>Gammaproteobacteria</taxon>
        <taxon>Oceanospirillales</taxon>
        <taxon>Oceanospirillaceae</taxon>
        <taxon>Neptunomonas</taxon>
    </lineage>
</organism>
<dbReference type="Gene3D" id="2.60.40.10">
    <property type="entry name" value="Immunoglobulins"/>
    <property type="match status" value="2"/>
</dbReference>
<protein>
    <submittedName>
        <fullName evidence="7">Quinohemoprotein amine dehydrogenase subunit alpha</fullName>
    </submittedName>
</protein>
<dbReference type="NCBIfam" id="TIGR03908">
    <property type="entry name" value="QH_alpha"/>
    <property type="match status" value="1"/>
</dbReference>
<dbReference type="InterPro" id="IPR015182">
    <property type="entry name" value="QH-AmDH_asu_heme-bd_dom"/>
</dbReference>
<feature type="signal peptide" evidence="5">
    <location>
        <begin position="1"/>
        <end position="22"/>
    </location>
</feature>
<evidence type="ECO:0000313" key="8">
    <source>
        <dbReference type="Proteomes" id="UP000324760"/>
    </source>
</evidence>
<dbReference type="InterPro" id="IPR015183">
    <property type="entry name" value="QH-AmDH_asu_dom_III"/>
</dbReference>
<dbReference type="Proteomes" id="UP000324760">
    <property type="component" value="Chromosome"/>
</dbReference>
<keyword evidence="3 4" id="KW-0408">Iron</keyword>
<proteinExistence type="predicted"/>
<evidence type="ECO:0000256" key="3">
    <source>
        <dbReference type="ARBA" id="ARBA00023004"/>
    </source>
</evidence>
<dbReference type="InterPro" id="IPR009056">
    <property type="entry name" value="Cyt_c-like_dom"/>
</dbReference>
<dbReference type="InterPro" id="IPR009111">
    <property type="entry name" value="QH-AmDH_asu_dom2"/>
</dbReference>
<evidence type="ECO:0000259" key="6">
    <source>
        <dbReference type="PROSITE" id="PS51007"/>
    </source>
</evidence>
<dbReference type="SUPFAM" id="SSF69298">
    <property type="entry name" value="Quinohemoprotein amine dehydrogenase A chain, domain 3"/>
    <property type="match status" value="1"/>
</dbReference>
<dbReference type="Pfam" id="PF09098">
    <property type="entry name" value="Dehyd-heme_bind"/>
    <property type="match status" value="1"/>
</dbReference>
<evidence type="ECO:0000256" key="1">
    <source>
        <dbReference type="ARBA" id="ARBA00022617"/>
    </source>
</evidence>
<dbReference type="AlphaFoldDB" id="A0A5P1RFD5"/>
<feature type="domain" description="Cytochrome c" evidence="6">
    <location>
        <begin position="20"/>
        <end position="123"/>
    </location>
</feature>
<dbReference type="SUPFAM" id="SSF81296">
    <property type="entry name" value="E set domains"/>
    <property type="match status" value="2"/>
</dbReference>
<evidence type="ECO:0000256" key="4">
    <source>
        <dbReference type="PROSITE-ProRule" id="PRU00433"/>
    </source>
</evidence>
<dbReference type="Pfam" id="PF09099">
    <property type="entry name" value="Qn_am_d_aIII"/>
    <property type="match status" value="1"/>
</dbReference>
<evidence type="ECO:0000256" key="2">
    <source>
        <dbReference type="ARBA" id="ARBA00022723"/>
    </source>
</evidence>
<dbReference type="EMBL" id="CP043869">
    <property type="protein sequence ID" value="QEQ98354.1"/>
    <property type="molecule type" value="Genomic_DNA"/>
</dbReference>
<dbReference type="Pfam" id="PF09100">
    <property type="entry name" value="Qn_am_d_aIV"/>
    <property type="match status" value="1"/>
</dbReference>
<dbReference type="InterPro" id="IPR036718">
    <property type="entry name" value="H-AmDH_asu_dom2_sf"/>
</dbReference>
<dbReference type="InterPro" id="IPR036909">
    <property type="entry name" value="Cyt_c-like_dom_sf"/>
</dbReference>
<evidence type="ECO:0000256" key="5">
    <source>
        <dbReference type="SAM" id="SignalP"/>
    </source>
</evidence>
<keyword evidence="5" id="KW-0732">Signal</keyword>
<dbReference type="GO" id="GO:0009055">
    <property type="term" value="F:electron transfer activity"/>
    <property type="evidence" value="ECO:0007669"/>
    <property type="project" value="InterPro"/>
</dbReference>
<name>A0A5P1RFD5_9GAMM</name>
<dbReference type="Gene3D" id="2.40.128.120">
    <property type="entry name" value="Quinohemoprotein amine dehydrogenase alpha subunit, domain 2"/>
    <property type="match status" value="1"/>
</dbReference>
<feature type="chain" id="PRO_5024906987" evidence="5">
    <location>
        <begin position="23"/>
        <end position="525"/>
    </location>
</feature>
<dbReference type="Pfam" id="PF14930">
    <property type="entry name" value="Qn_am_d_aII"/>
    <property type="match status" value="1"/>
</dbReference>
<evidence type="ECO:0000313" key="7">
    <source>
        <dbReference type="EMBL" id="QEQ98354.1"/>
    </source>
</evidence>
<dbReference type="KEGG" id="ncu:F0U83_06020"/>
<sequence length="525" mass="56723">MKRAAYLGSAVALLSISGTALAADGLQIIKKNCLSCHTETGNSDAPFSRISEQRKTPEGWMTTLYRMKTQRGLNISPEEEQVLIKYLSDTQGLAPSETLAQRYILERTPNKVEEVDPAYAEMCTRCHSGARFGMQRRTQGEWEKLVHFHMGQYPTIEYHALARDRAWFDIALNDVAPKLAADYPFKAQAWDDWAAKPKSDLTGNWMMSGYLPEKGDFSAQLSVIKEADDRYVLLVNGTYADGSKLNGSGSAKVFTGYEWRASLIIDGQALKQVLATDEQGIRMSGRMFVKGSDEIGGAITAVKAGSSPAIAAVSPTYVKQGSTQTLVITGANLDQPLSFGEGLDAKVVSQASDHIVVQVKAGADAPVGMRTLSIGSARVEDAIAVFDKLARVDITPNDSIARIGGNGGLIPKQKAVYRAIGYAAGADGKPGTEDDLKLGYMPASWSLKPFDQVAEEDHDLKYAGKIDARGIFTPGDAGLNPERRMSANNVGNLTVVGTVTEGEQMLSGNAHLMVTVQDYVRSLIQ</sequence>
<keyword evidence="2 4" id="KW-0479">Metal-binding</keyword>
<keyword evidence="8" id="KW-1185">Reference proteome</keyword>
<dbReference type="InterPro" id="IPR023887">
    <property type="entry name" value="QH-AmDH_asu"/>
</dbReference>
<reference evidence="7 8" key="1">
    <citation type="journal article" date="2019" name="Biochem. Eng. J.">
        <title>Metabolic engineering of the marine bacteria Neptunomonas concharum for the production of acetoin and meso-2,3-butanediol from acetate.</title>
        <authorList>
            <person name="Li W."/>
            <person name="Pu N."/>
            <person name="Liu C.-X."/>
            <person name="Yuan Q.-P."/>
            <person name="Li Z.-J."/>
        </authorList>
    </citation>
    <scope>NUCLEOTIDE SEQUENCE [LARGE SCALE GENOMIC DNA]</scope>
    <source>
        <strain evidence="7 8">JCM17730</strain>
    </source>
</reference>
<gene>
    <name evidence="7" type="primary">peaA</name>
    <name evidence="7" type="ORF">F0U83_06020</name>
</gene>
<dbReference type="InterPro" id="IPR013783">
    <property type="entry name" value="Ig-like_fold"/>
</dbReference>
<dbReference type="PROSITE" id="PS51007">
    <property type="entry name" value="CYTC"/>
    <property type="match status" value="1"/>
</dbReference>
<dbReference type="SUPFAM" id="SSF46626">
    <property type="entry name" value="Cytochrome c"/>
    <property type="match status" value="2"/>
</dbReference>
<dbReference type="GO" id="GO:0020037">
    <property type="term" value="F:heme binding"/>
    <property type="evidence" value="ECO:0007669"/>
    <property type="project" value="InterPro"/>
</dbReference>
<dbReference type="Gene3D" id="1.10.760.10">
    <property type="entry name" value="Cytochrome c-like domain"/>
    <property type="match status" value="1"/>
</dbReference>
<accession>A0A5P1RFD5</accession>
<dbReference type="InterPro" id="IPR014756">
    <property type="entry name" value="Ig_E-set"/>
</dbReference>